<evidence type="ECO:0000256" key="1">
    <source>
        <dbReference type="ARBA" id="ARBA00004123"/>
    </source>
</evidence>
<evidence type="ECO:0000256" key="2">
    <source>
        <dbReference type="ARBA" id="ARBA00022664"/>
    </source>
</evidence>
<keyword evidence="6" id="KW-1185">Reference proteome</keyword>
<dbReference type="Pfam" id="PF11935">
    <property type="entry name" value="SYMPK_PTA1_N"/>
    <property type="match status" value="1"/>
</dbReference>
<sequence>AGVAITQSKKDCEVMKKAVVSLSYLIQVPGIRTVAVVKKVITVYSQLYPFILKWAAGLRNAEVERCWEAFSVLEGRIMQHIDSDNEGICTQTIRFLETVILAQTLRTEVS</sequence>
<keyword evidence="2" id="KW-0507">mRNA processing</keyword>
<protein>
    <recommendedName>
        <fullName evidence="4">Symplekin/Pta1 N-terminal domain-containing protein</fullName>
    </recommendedName>
</protein>
<dbReference type="PANTHER" id="PTHR15245:SF20">
    <property type="entry name" value="SYMPLEKIN"/>
    <property type="match status" value="1"/>
</dbReference>
<feature type="domain" description="Symplekin/Pta1 N-terminal" evidence="4">
    <location>
        <begin position="34"/>
        <end position="106"/>
    </location>
</feature>
<reference evidence="5 6" key="1">
    <citation type="submission" date="2018-08" db="EMBL/GenBank/DDBJ databases">
        <authorList>
            <person name="Laetsch R D."/>
            <person name="Stevens L."/>
            <person name="Kumar S."/>
            <person name="Blaxter L. M."/>
        </authorList>
    </citation>
    <scope>NUCLEOTIDE SEQUENCE [LARGE SCALE GENOMIC DNA]</scope>
</reference>
<dbReference type="GO" id="GO:0006397">
    <property type="term" value="P:mRNA processing"/>
    <property type="evidence" value="ECO:0007669"/>
    <property type="project" value="UniProtKB-KW"/>
</dbReference>
<name>A0A3P7K6N1_ONCOC</name>
<dbReference type="InterPro" id="IPR032460">
    <property type="entry name" value="Symplekin/Pta1_N"/>
</dbReference>
<evidence type="ECO:0000313" key="5">
    <source>
        <dbReference type="EMBL" id="VDM99414.1"/>
    </source>
</evidence>
<evidence type="ECO:0000313" key="6">
    <source>
        <dbReference type="Proteomes" id="UP000271087"/>
    </source>
</evidence>
<dbReference type="AlphaFoldDB" id="A0A3P7K6N1"/>
<dbReference type="GO" id="GO:0005847">
    <property type="term" value="C:mRNA cleavage and polyadenylation specificity factor complex"/>
    <property type="evidence" value="ECO:0007669"/>
    <property type="project" value="TreeGrafter"/>
</dbReference>
<proteinExistence type="predicted"/>
<dbReference type="Gene3D" id="1.25.10.10">
    <property type="entry name" value="Leucine-rich Repeat Variant"/>
    <property type="match status" value="1"/>
</dbReference>
<dbReference type="Proteomes" id="UP000271087">
    <property type="component" value="Unassembled WGS sequence"/>
</dbReference>
<organism evidence="5 6">
    <name type="scientific">Onchocerca ochengi</name>
    <name type="common">Filarial nematode worm</name>
    <dbReference type="NCBI Taxonomy" id="42157"/>
    <lineage>
        <taxon>Eukaryota</taxon>
        <taxon>Metazoa</taxon>
        <taxon>Ecdysozoa</taxon>
        <taxon>Nematoda</taxon>
        <taxon>Chromadorea</taxon>
        <taxon>Rhabditida</taxon>
        <taxon>Spirurina</taxon>
        <taxon>Spiruromorpha</taxon>
        <taxon>Filarioidea</taxon>
        <taxon>Onchocercidae</taxon>
        <taxon>Onchocerca</taxon>
    </lineage>
</organism>
<dbReference type="PANTHER" id="PTHR15245">
    <property type="entry name" value="SYMPLEKIN-RELATED"/>
    <property type="match status" value="1"/>
</dbReference>
<comment type="subcellular location">
    <subcellularLocation>
        <location evidence="1">Nucleus</location>
    </subcellularLocation>
</comment>
<gene>
    <name evidence="5" type="ORF">NOO_LOCUS12578</name>
</gene>
<dbReference type="EMBL" id="UYRW01011144">
    <property type="protein sequence ID" value="VDM99414.1"/>
    <property type="molecule type" value="Genomic_DNA"/>
</dbReference>
<keyword evidence="3" id="KW-0539">Nucleus</keyword>
<feature type="non-terminal residue" evidence="5">
    <location>
        <position position="1"/>
    </location>
</feature>
<dbReference type="InterPro" id="IPR011989">
    <property type="entry name" value="ARM-like"/>
</dbReference>
<dbReference type="InterPro" id="IPR021850">
    <property type="entry name" value="Symplekin/Pta1"/>
</dbReference>
<dbReference type="OrthoDB" id="331600at2759"/>
<evidence type="ECO:0000256" key="3">
    <source>
        <dbReference type="ARBA" id="ARBA00023242"/>
    </source>
</evidence>
<evidence type="ECO:0000259" key="4">
    <source>
        <dbReference type="Pfam" id="PF11935"/>
    </source>
</evidence>
<accession>A0A3P7K6N1</accession>